<evidence type="ECO:0000313" key="8">
    <source>
        <dbReference type="Proteomes" id="UP000305282"/>
    </source>
</evidence>
<dbReference type="InterPro" id="IPR041347">
    <property type="entry name" value="MftR_C"/>
</dbReference>
<dbReference type="Proteomes" id="UP000305282">
    <property type="component" value="Unassembled WGS sequence"/>
</dbReference>
<dbReference type="Pfam" id="PF00440">
    <property type="entry name" value="TetR_N"/>
    <property type="match status" value="1"/>
</dbReference>
<feature type="DNA-binding region" description="H-T-H motif" evidence="4">
    <location>
        <begin position="47"/>
        <end position="66"/>
    </location>
</feature>
<feature type="region of interest" description="Disordered" evidence="5">
    <location>
        <begin position="204"/>
        <end position="237"/>
    </location>
</feature>
<protein>
    <submittedName>
        <fullName evidence="7">TetR family transcriptional regulator</fullName>
    </submittedName>
</protein>
<organism evidence="7 8">
    <name type="scientific">Candidatus Frankia alpina</name>
    <dbReference type="NCBI Taxonomy" id="2699483"/>
    <lineage>
        <taxon>Bacteria</taxon>
        <taxon>Bacillati</taxon>
        <taxon>Actinomycetota</taxon>
        <taxon>Actinomycetes</taxon>
        <taxon>Frankiales</taxon>
        <taxon>Frankiaceae</taxon>
        <taxon>Frankia</taxon>
    </lineage>
</organism>
<dbReference type="Pfam" id="PF17754">
    <property type="entry name" value="TetR_C_14"/>
    <property type="match status" value="1"/>
</dbReference>
<dbReference type="InterPro" id="IPR001647">
    <property type="entry name" value="HTH_TetR"/>
</dbReference>
<evidence type="ECO:0000313" key="7">
    <source>
        <dbReference type="EMBL" id="THJ74383.1"/>
    </source>
</evidence>
<keyword evidence="8" id="KW-1185">Reference proteome</keyword>
<sequence length="237" mass="25931">MPQAGTSRATMEPAELGLRERKKQRTRRALRMAAIRLVAERGLDGVSVDEIAAAAEVSTRTFFNYFPTKDEAIVGLDPEDIREITEAVSARRADESPLEALREVMLQRAALVAPEQADLWPLRLAIIRRHPHLMAANAASWSSYENALAEAVGRRCGLDPARDPYPAVLVAAVLAVVRTLSVRWQEFPGAPLVEVLGQAFDSLARGLPPPQPHESSRGAAPMTTTDPCTVRPEHEES</sequence>
<dbReference type="GO" id="GO:0003700">
    <property type="term" value="F:DNA-binding transcription factor activity"/>
    <property type="evidence" value="ECO:0007669"/>
    <property type="project" value="TreeGrafter"/>
</dbReference>
<gene>
    <name evidence="7" type="ORF">E7Y31_11760</name>
</gene>
<dbReference type="InterPro" id="IPR023772">
    <property type="entry name" value="DNA-bd_HTH_TetR-type_CS"/>
</dbReference>
<evidence type="ECO:0000256" key="5">
    <source>
        <dbReference type="SAM" id="MobiDB-lite"/>
    </source>
</evidence>
<evidence type="ECO:0000259" key="6">
    <source>
        <dbReference type="PROSITE" id="PS50977"/>
    </source>
</evidence>
<name>A0A4S5EQG8_9ACTN</name>
<accession>A0A4S5EQG8</accession>
<dbReference type="InterPro" id="IPR009057">
    <property type="entry name" value="Homeodomain-like_sf"/>
</dbReference>
<dbReference type="SUPFAM" id="SSF46689">
    <property type="entry name" value="Homeodomain-like"/>
    <property type="match status" value="1"/>
</dbReference>
<proteinExistence type="predicted"/>
<keyword evidence="2 4" id="KW-0238">DNA-binding</keyword>
<reference evidence="7 8" key="1">
    <citation type="submission" date="2019-04" db="EMBL/GenBank/DDBJ databases">
        <title>Draft genome sequences for three unisolated Alnus-infective Frankia Sp+ strains, AgTrS, AiOr and AvVan, the first sequenced Frankia strains able to sporulate in-planta.</title>
        <authorList>
            <person name="Bethencourt L."/>
            <person name="Vautrin F."/>
            <person name="Taib N."/>
            <person name="Dubost A."/>
            <person name="Castro-Garcia L."/>
            <person name="Imbaud O."/>
            <person name="Abrouk D."/>
            <person name="Fournier P."/>
            <person name="Briolay J."/>
            <person name="Nguyen A."/>
            <person name="Normand P."/>
            <person name="Fernandez M.P."/>
            <person name="Brochier-Armanet C."/>
            <person name="Herrera-Belaroussi A."/>
        </authorList>
    </citation>
    <scope>NUCLEOTIDE SEQUENCE [LARGE SCALE GENOMIC DNA]</scope>
    <source>
        <strain evidence="7 8">AvVan</strain>
    </source>
</reference>
<evidence type="ECO:0000256" key="3">
    <source>
        <dbReference type="ARBA" id="ARBA00023163"/>
    </source>
</evidence>
<dbReference type="InterPro" id="IPR050109">
    <property type="entry name" value="HTH-type_TetR-like_transc_reg"/>
</dbReference>
<keyword evidence="1" id="KW-0805">Transcription regulation</keyword>
<dbReference type="RefSeq" id="WP_136448196.1">
    <property type="nucleotide sequence ID" value="NZ_SSXH01000253.1"/>
</dbReference>
<dbReference type="GO" id="GO:0000976">
    <property type="term" value="F:transcription cis-regulatory region binding"/>
    <property type="evidence" value="ECO:0007669"/>
    <property type="project" value="TreeGrafter"/>
</dbReference>
<evidence type="ECO:0000256" key="1">
    <source>
        <dbReference type="ARBA" id="ARBA00023015"/>
    </source>
</evidence>
<dbReference type="PROSITE" id="PS50977">
    <property type="entry name" value="HTH_TETR_2"/>
    <property type="match status" value="1"/>
</dbReference>
<dbReference type="EMBL" id="SSXH01000253">
    <property type="protein sequence ID" value="THJ74383.1"/>
    <property type="molecule type" value="Genomic_DNA"/>
</dbReference>
<dbReference type="PANTHER" id="PTHR30055:SF238">
    <property type="entry name" value="MYCOFACTOCIN BIOSYNTHESIS TRANSCRIPTIONAL REGULATOR MFTR-RELATED"/>
    <property type="match status" value="1"/>
</dbReference>
<evidence type="ECO:0000256" key="2">
    <source>
        <dbReference type="ARBA" id="ARBA00023125"/>
    </source>
</evidence>
<feature type="domain" description="HTH tetR-type" evidence="6">
    <location>
        <begin position="24"/>
        <end position="84"/>
    </location>
</feature>
<dbReference type="OrthoDB" id="8688418at2"/>
<dbReference type="AlphaFoldDB" id="A0A4S5EQG8"/>
<dbReference type="PANTHER" id="PTHR30055">
    <property type="entry name" value="HTH-TYPE TRANSCRIPTIONAL REGULATOR RUTR"/>
    <property type="match status" value="1"/>
</dbReference>
<dbReference type="Gene3D" id="1.10.10.60">
    <property type="entry name" value="Homeodomain-like"/>
    <property type="match status" value="1"/>
</dbReference>
<keyword evidence="3" id="KW-0804">Transcription</keyword>
<comment type="caution">
    <text evidence="7">The sequence shown here is derived from an EMBL/GenBank/DDBJ whole genome shotgun (WGS) entry which is preliminary data.</text>
</comment>
<feature type="region of interest" description="Disordered" evidence="5">
    <location>
        <begin position="1"/>
        <end position="22"/>
    </location>
</feature>
<dbReference type="Gene3D" id="1.10.357.10">
    <property type="entry name" value="Tetracycline Repressor, domain 2"/>
    <property type="match status" value="1"/>
</dbReference>
<evidence type="ECO:0000256" key="4">
    <source>
        <dbReference type="PROSITE-ProRule" id="PRU00335"/>
    </source>
</evidence>
<dbReference type="PROSITE" id="PS01081">
    <property type="entry name" value="HTH_TETR_1"/>
    <property type="match status" value="1"/>
</dbReference>